<sequence>MPIEGGHARSTTAVSKIPLHEEEKKFLTRECMIRHLLAEKWDLMKAVSRCERNLVWRRAMDLYDVEGMAKSLEQEAQYGKAFTFSYSPAGQPLMYWFPEKHRGDPDPSFDQVKLVVYLAERSSDLMVAGVEQIEKSSAQISVARGILQTMQTYYPEKLGFAMVQNLGFISKTLVNIIWPFVDAYTKEKVQFDVDIAKSPRVHPELMMTRLGGKLKFEYNLASYWPDLLQTCLQRRSAELEKWRAAGGQVGISELDFKVSQELADVIGAWLVSCAPV</sequence>
<dbReference type="Proteomes" id="UP001230649">
    <property type="component" value="Unassembled WGS sequence"/>
</dbReference>
<comment type="caution">
    <text evidence="1">The sequence shown here is derived from an EMBL/GenBank/DDBJ whole genome shotgun (WGS) entry which is preliminary data.</text>
</comment>
<evidence type="ECO:0000313" key="1">
    <source>
        <dbReference type="EMBL" id="KAJ9100711.1"/>
    </source>
</evidence>
<name>A0ACC2VPL4_9TREE</name>
<gene>
    <name evidence="1" type="ORF">QFC20_005404</name>
</gene>
<evidence type="ECO:0000313" key="2">
    <source>
        <dbReference type="Proteomes" id="UP001230649"/>
    </source>
</evidence>
<organism evidence="1 2">
    <name type="scientific">Naganishia adeliensis</name>
    <dbReference type="NCBI Taxonomy" id="92952"/>
    <lineage>
        <taxon>Eukaryota</taxon>
        <taxon>Fungi</taxon>
        <taxon>Dikarya</taxon>
        <taxon>Basidiomycota</taxon>
        <taxon>Agaricomycotina</taxon>
        <taxon>Tremellomycetes</taxon>
        <taxon>Filobasidiales</taxon>
        <taxon>Filobasidiaceae</taxon>
        <taxon>Naganishia</taxon>
    </lineage>
</organism>
<keyword evidence="2" id="KW-1185">Reference proteome</keyword>
<proteinExistence type="predicted"/>
<reference evidence="1" key="1">
    <citation type="submission" date="2023-04" db="EMBL/GenBank/DDBJ databases">
        <title>Draft Genome sequencing of Naganishia species isolated from polar environments using Oxford Nanopore Technology.</title>
        <authorList>
            <person name="Leo P."/>
            <person name="Venkateswaran K."/>
        </authorList>
    </citation>
    <scope>NUCLEOTIDE SEQUENCE</scope>
    <source>
        <strain evidence="1">MNA-CCFEE 5262</strain>
    </source>
</reference>
<protein>
    <submittedName>
        <fullName evidence="1">Uncharacterized protein</fullName>
    </submittedName>
</protein>
<dbReference type="EMBL" id="JASBWS010000074">
    <property type="protein sequence ID" value="KAJ9100711.1"/>
    <property type="molecule type" value="Genomic_DNA"/>
</dbReference>
<accession>A0ACC2VPL4</accession>